<dbReference type="GO" id="GO:0000776">
    <property type="term" value="C:kinetochore"/>
    <property type="evidence" value="ECO:0007669"/>
    <property type="project" value="UniProtKB-KW"/>
</dbReference>
<dbReference type="OrthoDB" id="2274804at2759"/>
<evidence type="ECO:0000256" key="1">
    <source>
        <dbReference type="ARBA" id="ARBA00004123"/>
    </source>
</evidence>
<dbReference type="GO" id="GO:0051382">
    <property type="term" value="P:kinetochore assembly"/>
    <property type="evidence" value="ECO:0007669"/>
    <property type="project" value="InterPro"/>
</dbReference>
<sequence length="240" mass="27006">MSKESIDTILREIRELYSIDSQQLSTREQNILGLYNEQAELELETALLNAQDDSLVSDEHIPEAELQEYLRIAERDVTKARASYTLRNKIIRDILITDPILKAVHAGSNATQVERNLLPLVNARDSLSMLQSQLVTELRETHTKLSETERANLVAVQKNREFTQELMGLVEETKPKATNEVGDPGARAQLASLERDIKPLKQKWRVLKGLLAGAIVGSGVDWARDPVLQDLVLDDEDETV</sequence>
<evidence type="ECO:0000256" key="3">
    <source>
        <dbReference type="ARBA" id="ARBA00022454"/>
    </source>
</evidence>
<evidence type="ECO:0000256" key="5">
    <source>
        <dbReference type="ARBA" id="ARBA00023242"/>
    </source>
</evidence>
<dbReference type="PANTHER" id="PTHR48122">
    <property type="entry name" value="CENTROMERE PROTEIN H"/>
    <property type="match status" value="1"/>
</dbReference>
<evidence type="ECO:0000256" key="6">
    <source>
        <dbReference type="ARBA" id="ARBA00023328"/>
    </source>
</evidence>
<dbReference type="Pfam" id="PF05837">
    <property type="entry name" value="CENP-H"/>
    <property type="match status" value="1"/>
</dbReference>
<keyword evidence="6" id="KW-0137">Centromere</keyword>
<evidence type="ECO:0000259" key="8">
    <source>
        <dbReference type="Pfam" id="PF05837"/>
    </source>
</evidence>
<dbReference type="InterPro" id="IPR040034">
    <property type="entry name" value="CENP-H"/>
</dbReference>
<accession>A0A6A6H173</accession>
<dbReference type="GO" id="GO:0007059">
    <property type="term" value="P:chromosome segregation"/>
    <property type="evidence" value="ECO:0007669"/>
    <property type="project" value="TreeGrafter"/>
</dbReference>
<dbReference type="AlphaFoldDB" id="A0A6A6H173"/>
<keyword evidence="5" id="KW-0539">Nucleus</keyword>
<reference evidence="9" key="1">
    <citation type="journal article" date="2020" name="Stud. Mycol.">
        <title>101 Dothideomycetes genomes: a test case for predicting lifestyles and emergence of pathogens.</title>
        <authorList>
            <person name="Haridas S."/>
            <person name="Albert R."/>
            <person name="Binder M."/>
            <person name="Bloem J."/>
            <person name="Labutti K."/>
            <person name="Salamov A."/>
            <person name="Andreopoulos B."/>
            <person name="Baker S."/>
            <person name="Barry K."/>
            <person name="Bills G."/>
            <person name="Bluhm B."/>
            <person name="Cannon C."/>
            <person name="Castanera R."/>
            <person name="Culley D."/>
            <person name="Daum C."/>
            <person name="Ezra D."/>
            <person name="Gonzalez J."/>
            <person name="Henrissat B."/>
            <person name="Kuo A."/>
            <person name="Liang C."/>
            <person name="Lipzen A."/>
            <person name="Lutzoni F."/>
            <person name="Magnuson J."/>
            <person name="Mondo S."/>
            <person name="Nolan M."/>
            <person name="Ohm R."/>
            <person name="Pangilinan J."/>
            <person name="Park H.-J."/>
            <person name="Ramirez L."/>
            <person name="Alfaro M."/>
            <person name="Sun H."/>
            <person name="Tritt A."/>
            <person name="Yoshinaga Y."/>
            <person name="Zwiers L.-H."/>
            <person name="Turgeon B."/>
            <person name="Goodwin S."/>
            <person name="Spatafora J."/>
            <person name="Crous P."/>
            <person name="Grigoriev I."/>
        </authorList>
    </citation>
    <scope>NUCLEOTIDE SEQUENCE</scope>
    <source>
        <strain evidence="9">Tuck. ex Michener</strain>
    </source>
</reference>
<evidence type="ECO:0000256" key="2">
    <source>
        <dbReference type="ARBA" id="ARBA00004629"/>
    </source>
</evidence>
<evidence type="ECO:0000313" key="10">
    <source>
        <dbReference type="Proteomes" id="UP000800092"/>
    </source>
</evidence>
<gene>
    <name evidence="9" type="ORF">EV356DRAFT_525794</name>
</gene>
<dbReference type="GO" id="GO:0007052">
    <property type="term" value="P:mitotic spindle organization"/>
    <property type="evidence" value="ECO:0007669"/>
    <property type="project" value="TreeGrafter"/>
</dbReference>
<feature type="domain" description="Centromere protein H C-terminal" evidence="8">
    <location>
        <begin position="30"/>
        <end position="236"/>
    </location>
</feature>
<organism evidence="9 10">
    <name type="scientific">Viridothelium virens</name>
    <name type="common">Speckled blister lichen</name>
    <name type="synonym">Trypethelium virens</name>
    <dbReference type="NCBI Taxonomy" id="1048519"/>
    <lineage>
        <taxon>Eukaryota</taxon>
        <taxon>Fungi</taxon>
        <taxon>Dikarya</taxon>
        <taxon>Ascomycota</taxon>
        <taxon>Pezizomycotina</taxon>
        <taxon>Dothideomycetes</taxon>
        <taxon>Dothideomycetes incertae sedis</taxon>
        <taxon>Trypetheliales</taxon>
        <taxon>Trypetheliaceae</taxon>
        <taxon>Viridothelium</taxon>
    </lineage>
</organism>
<dbReference type="Proteomes" id="UP000800092">
    <property type="component" value="Unassembled WGS sequence"/>
</dbReference>
<comment type="similarity">
    <text evidence="7">Belongs to the CENP-H/MCM16 family.</text>
</comment>
<proteinExistence type="inferred from homology"/>
<dbReference type="InterPro" id="IPR008426">
    <property type="entry name" value="CENP-H_C"/>
</dbReference>
<evidence type="ECO:0000256" key="7">
    <source>
        <dbReference type="ARBA" id="ARBA00025735"/>
    </source>
</evidence>
<dbReference type="EMBL" id="ML991824">
    <property type="protein sequence ID" value="KAF2231621.1"/>
    <property type="molecule type" value="Genomic_DNA"/>
</dbReference>
<dbReference type="GO" id="GO:0005634">
    <property type="term" value="C:nucleus"/>
    <property type="evidence" value="ECO:0007669"/>
    <property type="project" value="UniProtKB-SubCell"/>
</dbReference>
<keyword evidence="3" id="KW-0158">Chromosome</keyword>
<evidence type="ECO:0000256" key="4">
    <source>
        <dbReference type="ARBA" id="ARBA00022838"/>
    </source>
</evidence>
<comment type="subcellular location">
    <subcellularLocation>
        <location evidence="2">Chromosome</location>
        <location evidence="2">Centromere</location>
        <location evidence="2">Kinetochore</location>
    </subcellularLocation>
    <subcellularLocation>
        <location evidence="1">Nucleus</location>
    </subcellularLocation>
</comment>
<name>A0A6A6H173_VIRVR</name>
<keyword evidence="4" id="KW-0995">Kinetochore</keyword>
<dbReference type="GO" id="GO:0043515">
    <property type="term" value="F:kinetochore binding"/>
    <property type="evidence" value="ECO:0007669"/>
    <property type="project" value="TreeGrafter"/>
</dbReference>
<protein>
    <recommendedName>
        <fullName evidence="8">Centromere protein H C-terminal domain-containing protein</fullName>
    </recommendedName>
</protein>
<keyword evidence="10" id="KW-1185">Reference proteome</keyword>
<evidence type="ECO:0000313" key="9">
    <source>
        <dbReference type="EMBL" id="KAF2231621.1"/>
    </source>
</evidence>
<dbReference type="PANTHER" id="PTHR48122:SF1">
    <property type="entry name" value="CENTROMERE PROTEIN H"/>
    <property type="match status" value="1"/>
</dbReference>